<dbReference type="EMBL" id="CAJNOL010001550">
    <property type="protein sequence ID" value="CAF1380482.1"/>
    <property type="molecule type" value="Genomic_DNA"/>
</dbReference>
<dbReference type="SMART" id="SM00173">
    <property type="entry name" value="RAS"/>
    <property type="match status" value="1"/>
</dbReference>
<dbReference type="PROSITE" id="PS51421">
    <property type="entry name" value="RAS"/>
    <property type="match status" value="1"/>
</dbReference>
<dbReference type="InterPro" id="IPR020849">
    <property type="entry name" value="Small_GTPase_Ras-type"/>
</dbReference>
<dbReference type="PANTHER" id="PTHR24070">
    <property type="entry name" value="RAS, DI-RAS, AND RHEB FAMILY MEMBERS OF SMALL GTPASE SUPERFAMILY"/>
    <property type="match status" value="1"/>
</dbReference>
<evidence type="ECO:0000256" key="1">
    <source>
        <dbReference type="ARBA" id="ARBA00022741"/>
    </source>
</evidence>
<dbReference type="GO" id="GO:0005525">
    <property type="term" value="F:GTP binding"/>
    <property type="evidence" value="ECO:0007669"/>
    <property type="project" value="UniProtKB-KW"/>
</dbReference>
<dbReference type="InterPro" id="IPR027417">
    <property type="entry name" value="P-loop_NTPase"/>
</dbReference>
<dbReference type="GO" id="GO:0003924">
    <property type="term" value="F:GTPase activity"/>
    <property type="evidence" value="ECO:0007669"/>
    <property type="project" value="InterPro"/>
</dbReference>
<dbReference type="NCBIfam" id="TIGR00231">
    <property type="entry name" value="small_GTP"/>
    <property type="match status" value="1"/>
</dbReference>
<dbReference type="GO" id="GO:0007165">
    <property type="term" value="P:signal transduction"/>
    <property type="evidence" value="ECO:0007669"/>
    <property type="project" value="InterPro"/>
</dbReference>
<keyword evidence="8" id="KW-1185">Reference proteome</keyword>
<evidence type="ECO:0000313" key="8">
    <source>
        <dbReference type="Proteomes" id="UP000663870"/>
    </source>
</evidence>
<feature type="compositionally biased region" description="Polar residues" evidence="3">
    <location>
        <begin position="204"/>
        <end position="225"/>
    </location>
</feature>
<evidence type="ECO:0000313" key="6">
    <source>
        <dbReference type="EMBL" id="CAF1380482.1"/>
    </source>
</evidence>
<protein>
    <submittedName>
        <fullName evidence="4">Uncharacterized protein</fullName>
    </submittedName>
</protein>
<feature type="compositionally biased region" description="Polar residues" evidence="3">
    <location>
        <begin position="167"/>
        <end position="182"/>
    </location>
</feature>
<dbReference type="SUPFAM" id="SSF52540">
    <property type="entry name" value="P-loop containing nucleoside triphosphate hydrolases"/>
    <property type="match status" value="1"/>
</dbReference>
<dbReference type="EMBL" id="CAJNOL010001545">
    <property type="protein sequence ID" value="CAF1379658.1"/>
    <property type="molecule type" value="Genomic_DNA"/>
</dbReference>
<dbReference type="SMART" id="SM00175">
    <property type="entry name" value="RAB"/>
    <property type="match status" value="1"/>
</dbReference>
<evidence type="ECO:0000313" key="7">
    <source>
        <dbReference type="Proteomes" id="UP000663854"/>
    </source>
</evidence>
<dbReference type="Proteomes" id="UP000663854">
    <property type="component" value="Unassembled WGS sequence"/>
</dbReference>
<dbReference type="Proteomes" id="UP000663870">
    <property type="component" value="Unassembled WGS sequence"/>
</dbReference>
<organism evidence="4 7">
    <name type="scientific">Rotaria sordida</name>
    <dbReference type="NCBI Taxonomy" id="392033"/>
    <lineage>
        <taxon>Eukaryota</taxon>
        <taxon>Metazoa</taxon>
        <taxon>Spiralia</taxon>
        <taxon>Gnathifera</taxon>
        <taxon>Rotifera</taxon>
        <taxon>Eurotatoria</taxon>
        <taxon>Bdelloidea</taxon>
        <taxon>Philodinida</taxon>
        <taxon>Philodinidae</taxon>
        <taxon>Rotaria</taxon>
    </lineage>
</organism>
<proteinExistence type="predicted"/>
<keyword evidence="1" id="KW-0547">Nucleotide-binding</keyword>
<dbReference type="Pfam" id="PF00071">
    <property type="entry name" value="Ras"/>
    <property type="match status" value="1"/>
</dbReference>
<evidence type="ECO:0000313" key="5">
    <source>
        <dbReference type="EMBL" id="CAF1379658.1"/>
    </source>
</evidence>
<dbReference type="SMART" id="SM00174">
    <property type="entry name" value="RHO"/>
    <property type="match status" value="1"/>
</dbReference>
<dbReference type="InterPro" id="IPR001806">
    <property type="entry name" value="Small_GTPase"/>
</dbReference>
<keyword evidence="2" id="KW-0342">GTP-binding</keyword>
<comment type="caution">
    <text evidence="4">The sequence shown here is derived from an EMBL/GenBank/DDBJ whole genome shotgun (WGS) entry which is preliminary data.</text>
</comment>
<dbReference type="Gene3D" id="3.40.50.300">
    <property type="entry name" value="P-loop containing nucleotide triphosphate hydrolases"/>
    <property type="match status" value="1"/>
</dbReference>
<evidence type="ECO:0000256" key="3">
    <source>
        <dbReference type="SAM" id="MobiDB-lite"/>
    </source>
</evidence>
<evidence type="ECO:0000256" key="2">
    <source>
        <dbReference type="ARBA" id="ARBA00023134"/>
    </source>
</evidence>
<dbReference type="InterPro" id="IPR005225">
    <property type="entry name" value="Small_GTP-bd"/>
</dbReference>
<feature type="region of interest" description="Disordered" evidence="3">
    <location>
        <begin position="165"/>
        <end position="225"/>
    </location>
</feature>
<evidence type="ECO:0000313" key="4">
    <source>
        <dbReference type="EMBL" id="CAF1143913.1"/>
    </source>
</evidence>
<sequence length="225" mass="25824">MRRHRQIALLGFPGVGKSSLAHHFVYKHFYNEYDPNIKTKLQHQCVINGQEYELTIIDNAGSDQYTLNHIDFENSDAYILVYAIDDLQSFKMISKIRDKIISTSTLTRIPMVLVGNKIDRNDDRVVSNEEGRNLANLWKVQFVEASAMDIRAVQEIFEKSIRAMDYNDTNDNGTNQYSSNDKLNYRRSSNSNSINNSNSNSNSKQDINRNLSKNQNLTNKTCSIS</sequence>
<name>A0A814S835_9BILA</name>
<dbReference type="EMBL" id="CAJNOH010000894">
    <property type="protein sequence ID" value="CAF1143913.1"/>
    <property type="molecule type" value="Genomic_DNA"/>
</dbReference>
<dbReference type="PRINTS" id="PR00449">
    <property type="entry name" value="RASTRNSFRMNG"/>
</dbReference>
<feature type="compositionally biased region" description="Low complexity" evidence="3">
    <location>
        <begin position="188"/>
        <end position="203"/>
    </location>
</feature>
<dbReference type="GO" id="GO:0016020">
    <property type="term" value="C:membrane"/>
    <property type="evidence" value="ECO:0007669"/>
    <property type="project" value="InterPro"/>
</dbReference>
<gene>
    <name evidence="5" type="ORF">JXQ802_LOCUS33606</name>
    <name evidence="6" type="ORF">JXQ802_LOCUS33651</name>
    <name evidence="4" type="ORF">PYM288_LOCUS21858</name>
</gene>
<dbReference type="AlphaFoldDB" id="A0A814S835"/>
<reference evidence="4" key="1">
    <citation type="submission" date="2021-02" db="EMBL/GenBank/DDBJ databases">
        <authorList>
            <person name="Nowell W R."/>
        </authorList>
    </citation>
    <scope>NUCLEOTIDE SEQUENCE</scope>
</reference>
<accession>A0A814S835</accession>
<dbReference type="PROSITE" id="PS51419">
    <property type="entry name" value="RAB"/>
    <property type="match status" value="1"/>
</dbReference>